<proteinExistence type="predicted"/>
<evidence type="ECO:0000313" key="3">
    <source>
        <dbReference type="Proteomes" id="UP000734511"/>
    </source>
</evidence>
<feature type="compositionally biased region" description="Polar residues" evidence="1">
    <location>
        <begin position="40"/>
        <end position="49"/>
    </location>
</feature>
<dbReference type="InterPro" id="IPR015057">
    <property type="entry name" value="Rv2632c-like"/>
</dbReference>
<name>A0ABX1A105_9ACTN</name>
<dbReference type="Gene3D" id="3.30.160.240">
    <property type="entry name" value="Rv1738"/>
    <property type="match status" value="1"/>
</dbReference>
<protein>
    <submittedName>
        <fullName evidence="2">DUF1876 family protein</fullName>
    </submittedName>
</protein>
<dbReference type="InterPro" id="IPR038070">
    <property type="entry name" value="Rv2632c-like_sf"/>
</dbReference>
<comment type="caution">
    <text evidence="2">The sequence shown here is derived from an EMBL/GenBank/DDBJ whole genome shotgun (WGS) entry which is preliminary data.</text>
</comment>
<sequence>MTQQSAPQPRTKTWTLNLEILEESRDATSVAAALDMGDTTLSTTATAQRNPGDPPAPGIGDEYAAGRALLELGRQLLRVATVDAAANEKSAPHEPATR</sequence>
<reference evidence="2 3" key="1">
    <citation type="submission" date="2020-03" db="EMBL/GenBank/DDBJ databases">
        <title>WGS of actinomycetes isolated from Thailand.</title>
        <authorList>
            <person name="Thawai C."/>
        </authorList>
    </citation>
    <scope>NUCLEOTIDE SEQUENCE [LARGE SCALE GENOMIC DNA]</scope>
    <source>
        <strain evidence="2 3">PRB2-1</strain>
    </source>
</reference>
<feature type="region of interest" description="Disordered" evidence="1">
    <location>
        <begin position="40"/>
        <end position="61"/>
    </location>
</feature>
<gene>
    <name evidence="2" type="ORF">HCN08_28450</name>
</gene>
<dbReference type="SUPFAM" id="SSF143212">
    <property type="entry name" value="Rv2632c-like"/>
    <property type="match status" value="1"/>
</dbReference>
<dbReference type="EMBL" id="JAATEJ010000028">
    <property type="protein sequence ID" value="NJP47303.1"/>
    <property type="molecule type" value="Genomic_DNA"/>
</dbReference>
<organism evidence="2 3">
    <name type="scientific">Actinacidiphila epipremni</name>
    <dbReference type="NCBI Taxonomy" id="2053013"/>
    <lineage>
        <taxon>Bacteria</taxon>
        <taxon>Bacillati</taxon>
        <taxon>Actinomycetota</taxon>
        <taxon>Actinomycetes</taxon>
        <taxon>Kitasatosporales</taxon>
        <taxon>Streptomycetaceae</taxon>
        <taxon>Actinacidiphila</taxon>
    </lineage>
</organism>
<keyword evidence="3" id="KW-1185">Reference proteome</keyword>
<dbReference type="RefSeq" id="WP_167986133.1">
    <property type="nucleotide sequence ID" value="NZ_JAATEJ010000028.1"/>
</dbReference>
<accession>A0ABX1A105</accession>
<evidence type="ECO:0000313" key="2">
    <source>
        <dbReference type="EMBL" id="NJP47303.1"/>
    </source>
</evidence>
<dbReference type="Proteomes" id="UP000734511">
    <property type="component" value="Unassembled WGS sequence"/>
</dbReference>
<dbReference type="Pfam" id="PF08962">
    <property type="entry name" value="Rv2632c-like"/>
    <property type="match status" value="1"/>
</dbReference>
<evidence type="ECO:0000256" key="1">
    <source>
        <dbReference type="SAM" id="MobiDB-lite"/>
    </source>
</evidence>